<dbReference type="Gramene" id="mRNA:HanXRQr2_Chr06g0258541">
    <property type="protein sequence ID" value="CDS:HanXRQr2_Chr06g0258541.1"/>
    <property type="gene ID" value="HanXRQr2_Chr06g0258541"/>
</dbReference>
<accession>A0A9K3ISS2</accession>
<organism evidence="1 2">
    <name type="scientific">Helianthus annuus</name>
    <name type="common">Common sunflower</name>
    <dbReference type="NCBI Taxonomy" id="4232"/>
    <lineage>
        <taxon>Eukaryota</taxon>
        <taxon>Viridiplantae</taxon>
        <taxon>Streptophyta</taxon>
        <taxon>Embryophyta</taxon>
        <taxon>Tracheophyta</taxon>
        <taxon>Spermatophyta</taxon>
        <taxon>Magnoliopsida</taxon>
        <taxon>eudicotyledons</taxon>
        <taxon>Gunneridae</taxon>
        <taxon>Pentapetalae</taxon>
        <taxon>asterids</taxon>
        <taxon>campanulids</taxon>
        <taxon>Asterales</taxon>
        <taxon>Asteraceae</taxon>
        <taxon>Asteroideae</taxon>
        <taxon>Heliantheae alliance</taxon>
        <taxon>Heliantheae</taxon>
        <taxon>Helianthus</taxon>
    </lineage>
</organism>
<keyword evidence="2" id="KW-1185">Reference proteome</keyword>
<gene>
    <name evidence="1" type="ORF">HanXRQr2_Chr06g0258541</name>
</gene>
<evidence type="ECO:0000313" key="1">
    <source>
        <dbReference type="EMBL" id="KAF5802350.1"/>
    </source>
</evidence>
<comment type="caution">
    <text evidence="1">The sequence shown here is derived from an EMBL/GenBank/DDBJ whole genome shotgun (WGS) entry which is preliminary data.</text>
</comment>
<dbReference type="Proteomes" id="UP000215914">
    <property type="component" value="Unassembled WGS sequence"/>
</dbReference>
<proteinExistence type="predicted"/>
<protein>
    <submittedName>
        <fullName evidence="1">Exocyst complex component Exo70</fullName>
    </submittedName>
</protein>
<name>A0A9K3ISS2_HELAN</name>
<dbReference type="AlphaFoldDB" id="A0A9K3ISS2"/>
<sequence length="93" mass="9903">MSARKLLKGNLEKSKGLGLQLQKVGPRLEEINQRLPGLEVAVRLAAAVLKVFDAIGGHINKVVVPAAAVLKVFDAIHGLEKSLSDPQSDVHSC</sequence>
<reference evidence="1" key="1">
    <citation type="journal article" date="2017" name="Nature">
        <title>The sunflower genome provides insights into oil metabolism, flowering and Asterid evolution.</title>
        <authorList>
            <person name="Badouin H."/>
            <person name="Gouzy J."/>
            <person name="Grassa C.J."/>
            <person name="Murat F."/>
            <person name="Staton S.E."/>
            <person name="Cottret L."/>
            <person name="Lelandais-Briere C."/>
            <person name="Owens G.L."/>
            <person name="Carrere S."/>
            <person name="Mayjonade B."/>
            <person name="Legrand L."/>
            <person name="Gill N."/>
            <person name="Kane N.C."/>
            <person name="Bowers J.E."/>
            <person name="Hubner S."/>
            <person name="Bellec A."/>
            <person name="Berard A."/>
            <person name="Berges H."/>
            <person name="Blanchet N."/>
            <person name="Boniface M.C."/>
            <person name="Brunel D."/>
            <person name="Catrice O."/>
            <person name="Chaidir N."/>
            <person name="Claudel C."/>
            <person name="Donnadieu C."/>
            <person name="Faraut T."/>
            <person name="Fievet G."/>
            <person name="Helmstetter N."/>
            <person name="King M."/>
            <person name="Knapp S.J."/>
            <person name="Lai Z."/>
            <person name="Le Paslier M.C."/>
            <person name="Lippi Y."/>
            <person name="Lorenzon L."/>
            <person name="Mandel J.R."/>
            <person name="Marage G."/>
            <person name="Marchand G."/>
            <person name="Marquand E."/>
            <person name="Bret-Mestries E."/>
            <person name="Morien E."/>
            <person name="Nambeesan S."/>
            <person name="Nguyen T."/>
            <person name="Pegot-Espagnet P."/>
            <person name="Pouilly N."/>
            <person name="Raftis F."/>
            <person name="Sallet E."/>
            <person name="Schiex T."/>
            <person name="Thomas J."/>
            <person name="Vandecasteele C."/>
            <person name="Vares D."/>
            <person name="Vear F."/>
            <person name="Vautrin S."/>
            <person name="Crespi M."/>
            <person name="Mangin B."/>
            <person name="Burke J.M."/>
            <person name="Salse J."/>
            <person name="Munos S."/>
            <person name="Vincourt P."/>
            <person name="Rieseberg L.H."/>
            <person name="Langlade N.B."/>
        </authorList>
    </citation>
    <scope>NUCLEOTIDE SEQUENCE</scope>
    <source>
        <tissue evidence="1">Leaves</tissue>
    </source>
</reference>
<evidence type="ECO:0000313" key="2">
    <source>
        <dbReference type="Proteomes" id="UP000215914"/>
    </source>
</evidence>
<dbReference type="EMBL" id="MNCJ02000321">
    <property type="protein sequence ID" value="KAF5802350.1"/>
    <property type="molecule type" value="Genomic_DNA"/>
</dbReference>
<reference evidence="1" key="2">
    <citation type="submission" date="2020-06" db="EMBL/GenBank/DDBJ databases">
        <title>Helianthus annuus Genome sequencing and assembly Release 2.</title>
        <authorList>
            <person name="Gouzy J."/>
            <person name="Langlade N."/>
            <person name="Munos S."/>
        </authorList>
    </citation>
    <scope>NUCLEOTIDE SEQUENCE</scope>
    <source>
        <tissue evidence="1">Leaves</tissue>
    </source>
</reference>